<evidence type="ECO:0000256" key="1">
    <source>
        <dbReference type="SAM" id="MobiDB-lite"/>
    </source>
</evidence>
<evidence type="ECO:0000259" key="2">
    <source>
        <dbReference type="Pfam" id="PF06439"/>
    </source>
</evidence>
<dbReference type="InterPro" id="IPR010496">
    <property type="entry name" value="AL/BT2_dom"/>
</dbReference>
<dbReference type="EMBL" id="WSZK01000011">
    <property type="protein sequence ID" value="MWG33823.1"/>
    <property type="molecule type" value="Genomic_DNA"/>
</dbReference>
<dbReference type="Pfam" id="PF06439">
    <property type="entry name" value="3keto-disac_hyd"/>
    <property type="match status" value="1"/>
</dbReference>
<evidence type="ECO:0000313" key="4">
    <source>
        <dbReference type="Proteomes" id="UP000451471"/>
    </source>
</evidence>
<comment type="caution">
    <text evidence="3">The sequence shown here is derived from an EMBL/GenBank/DDBJ whole genome shotgun (WGS) entry which is preliminary data.</text>
</comment>
<feature type="domain" description="3-keto-alpha-glucoside-1,2-lyase/3-keto-2-hydroxy-glucal hydratase" evidence="2">
    <location>
        <begin position="45"/>
        <end position="236"/>
    </location>
</feature>
<keyword evidence="4" id="KW-1185">Reference proteome</keyword>
<protein>
    <submittedName>
        <fullName evidence="3">DUF1080 domain-containing protein</fullName>
    </submittedName>
</protein>
<organism evidence="3 4">
    <name type="scientific">Halomarina oriensis</name>
    <dbReference type="NCBI Taxonomy" id="671145"/>
    <lineage>
        <taxon>Archaea</taxon>
        <taxon>Methanobacteriati</taxon>
        <taxon>Methanobacteriota</taxon>
        <taxon>Stenosarchaea group</taxon>
        <taxon>Halobacteria</taxon>
        <taxon>Halobacteriales</taxon>
        <taxon>Natronomonadaceae</taxon>
        <taxon>Halomarina</taxon>
    </lineage>
</organism>
<feature type="compositionally biased region" description="Polar residues" evidence="1">
    <location>
        <begin position="1"/>
        <end position="12"/>
    </location>
</feature>
<sequence length="238" mass="26544">MENPGYTDTPTLPQCGYRVHDPDRPHPEPVDPGGALATGEPPSDATVLFDGNAMAEWEHEDGRDVEWHVEADYAEVAPGTGNVRTERVFGDCQLHLEWASPPATTDDGQGRGNSGVFLMDRYEIQVLDNYDNPTYADGYAGAVYGQSPPLVNASRPPGEWQCFDIVWNGPHFREERVERPAVVTVFHNGVLVQHRTTLLGETVHRAVAQYENHPTEAPLALQDHGDRVRFRNIWVRPL</sequence>
<evidence type="ECO:0000313" key="3">
    <source>
        <dbReference type="EMBL" id="MWG33823.1"/>
    </source>
</evidence>
<reference evidence="3 4" key="1">
    <citation type="submission" date="2019-12" db="EMBL/GenBank/DDBJ databases">
        <title>Halocatena pleomorpha gen. nov. sp. nov., an extremely halophilic archaeon of family Halobacteriaceae isolated from saltpan soil.</title>
        <authorList>
            <person name="Pal Y."/>
            <person name="Verma A."/>
            <person name="Krishnamurthi S."/>
            <person name="Kumar P."/>
        </authorList>
    </citation>
    <scope>NUCLEOTIDE SEQUENCE [LARGE SCALE GENOMIC DNA]</scope>
    <source>
        <strain evidence="3 4">JCM 16495</strain>
    </source>
</reference>
<feature type="compositionally biased region" description="Basic and acidic residues" evidence="1">
    <location>
        <begin position="18"/>
        <end position="29"/>
    </location>
</feature>
<proteinExistence type="predicted"/>
<gene>
    <name evidence="3" type="ORF">GQS65_04825</name>
</gene>
<dbReference type="AlphaFoldDB" id="A0A6B0GM45"/>
<dbReference type="Proteomes" id="UP000451471">
    <property type="component" value="Unassembled WGS sequence"/>
</dbReference>
<dbReference type="Gene3D" id="2.60.120.560">
    <property type="entry name" value="Exo-inulinase, domain 1"/>
    <property type="match status" value="1"/>
</dbReference>
<dbReference type="GO" id="GO:0016787">
    <property type="term" value="F:hydrolase activity"/>
    <property type="evidence" value="ECO:0007669"/>
    <property type="project" value="InterPro"/>
</dbReference>
<accession>A0A6B0GM45</accession>
<feature type="region of interest" description="Disordered" evidence="1">
    <location>
        <begin position="1"/>
        <end position="43"/>
    </location>
</feature>
<name>A0A6B0GM45_9EURY</name>